<dbReference type="GO" id="GO:0016787">
    <property type="term" value="F:hydrolase activity"/>
    <property type="evidence" value="ECO:0007669"/>
    <property type="project" value="UniProtKB-KW"/>
</dbReference>
<evidence type="ECO:0000256" key="6">
    <source>
        <dbReference type="ARBA" id="ARBA00022552"/>
    </source>
</evidence>
<dbReference type="InterPro" id="IPR019307">
    <property type="entry name" value="RNA-bd_AU-1/RNase_E/G"/>
</dbReference>
<name>A9ITP8_BORPD</name>
<gene>
    <name evidence="17" type="ordered locus">Bpet3108</name>
</gene>
<keyword evidence="12" id="KW-0255">Endonuclease</keyword>
<keyword evidence="10" id="KW-0479">Metal-binding</keyword>
<dbReference type="GO" id="GO:0008033">
    <property type="term" value="P:tRNA processing"/>
    <property type="evidence" value="ECO:0007669"/>
    <property type="project" value="UniProtKB-KW"/>
</dbReference>
<dbReference type="Pfam" id="PF20833">
    <property type="entry name" value="RNase_E_G_Thio"/>
    <property type="match status" value="1"/>
</dbReference>
<evidence type="ECO:0000256" key="2">
    <source>
        <dbReference type="ARBA" id="ARBA00004496"/>
    </source>
</evidence>
<evidence type="ECO:0000256" key="10">
    <source>
        <dbReference type="ARBA" id="ARBA00022723"/>
    </source>
</evidence>
<dbReference type="STRING" id="94624.Bpet3108"/>
<evidence type="ECO:0000256" key="1">
    <source>
        <dbReference type="ARBA" id="ARBA00001946"/>
    </source>
</evidence>
<keyword evidence="8" id="KW-0819">tRNA processing</keyword>
<evidence type="ECO:0000256" key="7">
    <source>
        <dbReference type="ARBA" id="ARBA00022555"/>
    </source>
</evidence>
<dbReference type="eggNOG" id="COG1530">
    <property type="taxonomic scope" value="Bacteria"/>
</dbReference>
<accession>A9ITP8</accession>
<keyword evidence="15" id="KW-0694">RNA-binding</keyword>
<dbReference type="PROSITE" id="PS50126">
    <property type="entry name" value="S1"/>
    <property type="match status" value="1"/>
</dbReference>
<dbReference type="SUPFAM" id="SSF50249">
    <property type="entry name" value="Nucleic acid-binding proteins"/>
    <property type="match status" value="1"/>
</dbReference>
<keyword evidence="14" id="KW-0460">Magnesium</keyword>
<evidence type="ECO:0000256" key="9">
    <source>
        <dbReference type="ARBA" id="ARBA00022722"/>
    </source>
</evidence>
<evidence type="ECO:0000256" key="13">
    <source>
        <dbReference type="ARBA" id="ARBA00022801"/>
    </source>
</evidence>
<dbReference type="AlphaFoldDB" id="A9ITP8"/>
<evidence type="ECO:0000256" key="4">
    <source>
        <dbReference type="ARBA" id="ARBA00017719"/>
    </source>
</evidence>
<evidence type="ECO:0000259" key="16">
    <source>
        <dbReference type="PROSITE" id="PS50126"/>
    </source>
</evidence>
<evidence type="ECO:0000256" key="8">
    <source>
        <dbReference type="ARBA" id="ARBA00022694"/>
    </source>
</evidence>
<feature type="domain" description="S1 motif" evidence="16">
    <location>
        <begin position="78"/>
        <end position="157"/>
    </location>
</feature>
<keyword evidence="11" id="KW-0699">rRNA-binding</keyword>
<evidence type="ECO:0000313" key="17">
    <source>
        <dbReference type="EMBL" id="CAP43450.1"/>
    </source>
</evidence>
<keyword evidence="13 17" id="KW-0378">Hydrolase</keyword>
<dbReference type="NCBIfam" id="NF008689">
    <property type="entry name" value="PRK11712.1"/>
    <property type="match status" value="1"/>
</dbReference>
<evidence type="ECO:0000256" key="3">
    <source>
        <dbReference type="ARBA" id="ARBA00005663"/>
    </source>
</evidence>
<dbReference type="SMART" id="SM00316">
    <property type="entry name" value="S1"/>
    <property type="match status" value="1"/>
</dbReference>
<dbReference type="InterPro" id="IPR012340">
    <property type="entry name" value="NA-bd_OB-fold"/>
</dbReference>
<dbReference type="Gene3D" id="2.40.50.140">
    <property type="entry name" value="Nucleic acid-binding proteins"/>
    <property type="match status" value="1"/>
</dbReference>
<dbReference type="InterPro" id="IPR003029">
    <property type="entry name" value="S1_domain"/>
</dbReference>
<comment type="cofactor">
    <cofactor evidence="1">
        <name>Mg(2+)</name>
        <dbReference type="ChEBI" id="CHEBI:18420"/>
    </cofactor>
</comment>
<keyword evidence="18" id="KW-1185">Reference proteome</keyword>
<dbReference type="Pfam" id="PF10150">
    <property type="entry name" value="RNase_E_G"/>
    <property type="match status" value="1"/>
</dbReference>
<dbReference type="GO" id="GO:0046872">
    <property type="term" value="F:metal ion binding"/>
    <property type="evidence" value="ECO:0007669"/>
    <property type="project" value="UniProtKB-KW"/>
</dbReference>
<proteinExistence type="inferred from homology"/>
<dbReference type="GO" id="GO:0000049">
    <property type="term" value="F:tRNA binding"/>
    <property type="evidence" value="ECO:0007669"/>
    <property type="project" value="UniProtKB-KW"/>
</dbReference>
<evidence type="ECO:0000256" key="14">
    <source>
        <dbReference type="ARBA" id="ARBA00022842"/>
    </source>
</evidence>
<sequence>MPRRGRNLCRSAALPQLRPLPGTRHRLLFGLDHDALLLPMTEDILINITPFETRVALVEQGAVQELHVERSIQRGHVGNIYLGRVVRVLPGMQSAFIDIGLERAAFIHIADLRENRSERSQGLTPTAIEKLLFEGQTLMVQVIKDPLGTKGARLSTQISIAGRMLVYLPHDPHIGISQKIDSEAERTQLRERLQALIPEDEKGGLIVRTQAEGATDEELSADLEYLRKLWSRVQAAARSQPAPALLHQDLTLAQRVLRDMVGPNTGVIQVDSRTTTTALTEWARVYTPSVADRIQHYSGERPLFDTANVDEEIARALSRRVDLKSGGYLIIDQTEALTTVDVNTGGFVGGRNFDDTIFKTNLEAAQAIARQLRLRNLGGIVILDFIDMEDPEHRETVLAELKKALARDRTRMTVNGFTQLGLVEMTRKRTRDSLAHQLCEPCPMCEARGTVRTARTVCYEILREILREARQFNPREFRILASQSVVDLFLEEESQHLAMLGDFVGKPVSLEVETAYSQEQYDIILT</sequence>
<dbReference type="GO" id="GO:0005737">
    <property type="term" value="C:cytoplasm"/>
    <property type="evidence" value="ECO:0007669"/>
    <property type="project" value="UniProtKB-SubCell"/>
</dbReference>
<protein>
    <recommendedName>
        <fullName evidence="4">Ribonuclease G</fullName>
    </recommendedName>
</protein>
<reference evidence="17 18" key="1">
    <citation type="journal article" date="2008" name="BMC Genomics">
        <title>The missing link: Bordetella petrii is endowed with both the metabolic versatility of environmental bacteria and virulence traits of pathogenic Bordetellae.</title>
        <authorList>
            <person name="Gross R."/>
            <person name="Guzman C.A."/>
            <person name="Sebaihia M."/>
            <person name="Martins Dos Santos V.A."/>
            <person name="Pieper D.H."/>
            <person name="Koebnik R."/>
            <person name="Lechner M."/>
            <person name="Bartels D."/>
            <person name="Buhrmester J."/>
            <person name="Choudhuri J.V."/>
            <person name="Ebensen T."/>
            <person name="Gaigalat L."/>
            <person name="Herrmann S."/>
            <person name="Khachane A.N."/>
            <person name="Larisch C."/>
            <person name="Link S."/>
            <person name="Linke B."/>
            <person name="Meyer F."/>
            <person name="Mormann S."/>
            <person name="Nakunst D."/>
            <person name="Rueckert C."/>
            <person name="Schneiker-Bekel S."/>
            <person name="Schulze K."/>
            <person name="Vorhoelter F.J."/>
            <person name="Yevsa T."/>
            <person name="Engle J.T."/>
            <person name="Goldman W.E."/>
            <person name="Puehler A."/>
            <person name="Goebel U.B."/>
            <person name="Goesmann A."/>
            <person name="Bloecker H."/>
            <person name="Kaiser O."/>
            <person name="Martinez-Arias R."/>
        </authorList>
    </citation>
    <scope>NUCLEOTIDE SEQUENCE [LARGE SCALE GENOMIC DNA]</scope>
    <source>
        <strain evidence="18">ATCC BAA-461 / DSM 12804 / CCUG 43448 / CIP 107267 / Se-1111R</strain>
    </source>
</reference>
<evidence type="ECO:0000256" key="15">
    <source>
        <dbReference type="ARBA" id="ARBA00022884"/>
    </source>
</evidence>
<dbReference type="PANTHER" id="PTHR30001">
    <property type="entry name" value="RIBONUCLEASE"/>
    <property type="match status" value="1"/>
</dbReference>
<comment type="similarity">
    <text evidence="3">Belongs to the RNase E/G family. RNase G subfamily.</text>
</comment>
<dbReference type="GO" id="GO:0006364">
    <property type="term" value="P:rRNA processing"/>
    <property type="evidence" value="ECO:0007669"/>
    <property type="project" value="UniProtKB-KW"/>
</dbReference>
<dbReference type="InterPro" id="IPR004659">
    <property type="entry name" value="RNase_E/G"/>
</dbReference>
<dbReference type="Gene3D" id="3.40.1260.20">
    <property type="entry name" value="Ribonuclease E, catalytic domain"/>
    <property type="match status" value="1"/>
</dbReference>
<dbReference type="EMBL" id="AM902716">
    <property type="protein sequence ID" value="CAP43450.1"/>
    <property type="molecule type" value="Genomic_DNA"/>
</dbReference>
<dbReference type="GO" id="GO:0004519">
    <property type="term" value="F:endonuclease activity"/>
    <property type="evidence" value="ECO:0007669"/>
    <property type="project" value="UniProtKB-KW"/>
</dbReference>
<dbReference type="PANTHER" id="PTHR30001:SF0">
    <property type="entry name" value="RIBONUCLEASE G"/>
    <property type="match status" value="1"/>
</dbReference>
<evidence type="ECO:0000256" key="11">
    <source>
        <dbReference type="ARBA" id="ARBA00022730"/>
    </source>
</evidence>
<dbReference type="InterPro" id="IPR048583">
    <property type="entry name" value="RNase_E_G_thioredoxin-like"/>
</dbReference>
<keyword evidence="6" id="KW-0698">rRNA processing</keyword>
<dbReference type="Proteomes" id="UP000001225">
    <property type="component" value="Chromosome"/>
</dbReference>
<dbReference type="GO" id="GO:0004540">
    <property type="term" value="F:RNA nuclease activity"/>
    <property type="evidence" value="ECO:0007669"/>
    <property type="project" value="InterPro"/>
</dbReference>
<keyword evidence="5" id="KW-0963">Cytoplasm</keyword>
<evidence type="ECO:0000256" key="12">
    <source>
        <dbReference type="ARBA" id="ARBA00022759"/>
    </source>
</evidence>
<dbReference type="GO" id="GO:0019843">
    <property type="term" value="F:rRNA binding"/>
    <property type="evidence" value="ECO:0007669"/>
    <property type="project" value="UniProtKB-KW"/>
</dbReference>
<evidence type="ECO:0000256" key="5">
    <source>
        <dbReference type="ARBA" id="ARBA00022490"/>
    </source>
</evidence>
<dbReference type="CDD" id="cd04453">
    <property type="entry name" value="S1_RNase_E"/>
    <property type="match status" value="1"/>
</dbReference>
<comment type="subcellular location">
    <subcellularLocation>
        <location evidence="2">Cytoplasm</location>
    </subcellularLocation>
</comment>
<keyword evidence="9" id="KW-0540">Nuclease</keyword>
<evidence type="ECO:0000313" key="18">
    <source>
        <dbReference type="Proteomes" id="UP000001225"/>
    </source>
</evidence>
<organism evidence="17 18">
    <name type="scientific">Bordetella petrii (strain ATCC BAA-461 / DSM 12804 / CCUG 43448 / CIP 107267 / Se-1111R)</name>
    <dbReference type="NCBI Taxonomy" id="340100"/>
    <lineage>
        <taxon>Bacteria</taxon>
        <taxon>Pseudomonadati</taxon>
        <taxon>Pseudomonadota</taxon>
        <taxon>Betaproteobacteria</taxon>
        <taxon>Burkholderiales</taxon>
        <taxon>Alcaligenaceae</taxon>
        <taxon>Bordetella</taxon>
    </lineage>
</organism>
<dbReference type="NCBIfam" id="TIGR00757">
    <property type="entry name" value="RNaseEG"/>
    <property type="match status" value="1"/>
</dbReference>
<dbReference type="KEGG" id="bpt:Bpet3108"/>
<keyword evidence="7" id="KW-0820">tRNA-binding</keyword>